<evidence type="ECO:0000313" key="1">
    <source>
        <dbReference type="EMBL" id="SVB28463.1"/>
    </source>
</evidence>
<name>A0A382CT25_9ZZZZ</name>
<proteinExistence type="predicted"/>
<organism evidence="1">
    <name type="scientific">marine metagenome</name>
    <dbReference type="NCBI Taxonomy" id="408172"/>
    <lineage>
        <taxon>unclassified sequences</taxon>
        <taxon>metagenomes</taxon>
        <taxon>ecological metagenomes</taxon>
    </lineage>
</organism>
<dbReference type="EMBL" id="UINC01035676">
    <property type="protein sequence ID" value="SVB28463.1"/>
    <property type="molecule type" value="Genomic_DNA"/>
</dbReference>
<gene>
    <name evidence="1" type="ORF">METZ01_LOCUS181317</name>
</gene>
<sequence>MVSPCIFAVVLSNEFERVRLTGWLGGDML</sequence>
<reference evidence="1" key="1">
    <citation type="submission" date="2018-05" db="EMBL/GenBank/DDBJ databases">
        <authorList>
            <person name="Lanie J.A."/>
            <person name="Ng W.-L."/>
            <person name="Kazmierczak K.M."/>
            <person name="Andrzejewski T.M."/>
            <person name="Davidsen T.M."/>
            <person name="Wayne K.J."/>
            <person name="Tettelin H."/>
            <person name="Glass J.I."/>
            <person name="Rusch D."/>
            <person name="Podicherti R."/>
            <person name="Tsui H.-C.T."/>
            <person name="Winkler M.E."/>
        </authorList>
    </citation>
    <scope>NUCLEOTIDE SEQUENCE</scope>
</reference>
<accession>A0A382CT25</accession>
<protein>
    <submittedName>
        <fullName evidence="1">Uncharacterized protein</fullName>
    </submittedName>
</protein>
<dbReference type="AlphaFoldDB" id="A0A382CT25"/>